<evidence type="ECO:0000313" key="6">
    <source>
        <dbReference type="EMBL" id="AEW75905.1"/>
    </source>
</evidence>
<dbReference type="HOGENOM" id="CLU_060699_0_0_6"/>
<dbReference type="Gene3D" id="1.10.10.10">
    <property type="entry name" value="Winged helix-like DNA-binding domain superfamily/Winged helix DNA-binding domain"/>
    <property type="match status" value="1"/>
</dbReference>
<dbReference type="InterPro" id="IPR001034">
    <property type="entry name" value="DeoR_HTH"/>
</dbReference>
<dbReference type="SUPFAM" id="SSF100950">
    <property type="entry name" value="NagB/RpiA/CoA transferase-like"/>
    <property type="match status" value="1"/>
</dbReference>
<dbReference type="FunFam" id="3.30.750.70:FF:000001">
    <property type="entry name" value="DeoR/GlpR family transcriptional regulator"/>
    <property type="match status" value="1"/>
</dbReference>
<accession>G8LLU5</accession>
<dbReference type="PANTHER" id="PTHR30363">
    <property type="entry name" value="HTH-TYPE TRANSCRIPTIONAL REGULATOR SRLR-RELATED"/>
    <property type="match status" value="1"/>
</dbReference>
<dbReference type="Proteomes" id="UP000007838">
    <property type="component" value="Chromosome"/>
</dbReference>
<evidence type="ECO:0000256" key="1">
    <source>
        <dbReference type="ARBA" id="ARBA00022491"/>
    </source>
</evidence>
<dbReference type="InterPro" id="IPR018356">
    <property type="entry name" value="Tscrpt_reg_HTH_DeoR_CS"/>
</dbReference>
<dbReference type="InterPro" id="IPR014036">
    <property type="entry name" value="DeoR-like_C"/>
</dbReference>
<feature type="domain" description="HTH deoR-type" evidence="5">
    <location>
        <begin position="32"/>
        <end position="87"/>
    </location>
</feature>
<evidence type="ECO:0000313" key="7">
    <source>
        <dbReference type="Proteomes" id="UP000007838"/>
    </source>
</evidence>
<dbReference type="InterPro" id="IPR036390">
    <property type="entry name" value="WH_DNA-bd_sf"/>
</dbReference>
<dbReference type="FunFam" id="1.10.10.10:FF:000081">
    <property type="entry name" value="DeoR/GlpR family transcriptional regulator"/>
    <property type="match status" value="1"/>
</dbReference>
<dbReference type="AlphaFoldDB" id="G8LLU5"/>
<dbReference type="EMBL" id="CP002886">
    <property type="protein sequence ID" value="AEW75905.1"/>
    <property type="molecule type" value="Genomic_DNA"/>
</dbReference>
<keyword evidence="2" id="KW-0805">Transcription regulation</keyword>
<evidence type="ECO:0000256" key="3">
    <source>
        <dbReference type="ARBA" id="ARBA00023125"/>
    </source>
</evidence>
<dbReference type="PRINTS" id="PR00037">
    <property type="entry name" value="HTHLACR"/>
</dbReference>
<dbReference type="Pfam" id="PF08220">
    <property type="entry name" value="HTH_DeoR"/>
    <property type="match status" value="1"/>
</dbReference>
<evidence type="ECO:0000256" key="2">
    <source>
        <dbReference type="ARBA" id="ARBA00023015"/>
    </source>
</evidence>
<name>G8LLU5_9ENTR</name>
<dbReference type="InterPro" id="IPR050313">
    <property type="entry name" value="Carb_Metab_HTH_regulators"/>
</dbReference>
<gene>
    <name evidence="6" type="primary">yihW</name>
    <name evidence="6" type="ORF">EcWSU1_04478</name>
</gene>
<evidence type="ECO:0000259" key="5">
    <source>
        <dbReference type="PROSITE" id="PS51000"/>
    </source>
</evidence>
<reference evidence="6 7" key="1">
    <citation type="journal article" date="2011" name="Stand. Genomic Sci.">
        <title>Complete genome of the onion pathogen Enterobacter cloacae EcWSU1.</title>
        <authorList>
            <person name="Humann J.L."/>
            <person name="Wildung M."/>
            <person name="Cheng C.H."/>
            <person name="Lee T."/>
            <person name="Stewart J.E."/>
            <person name="Drew J.C."/>
            <person name="Triplett E.W."/>
            <person name="Main D."/>
            <person name="Schroeder B.K."/>
        </authorList>
    </citation>
    <scope>NUCLEOTIDE SEQUENCE [LARGE SCALE GENOMIC DNA]</scope>
    <source>
        <strain evidence="6 7">EcWSU1</strain>
    </source>
</reference>
<dbReference type="GO" id="GO:0003677">
    <property type="term" value="F:DNA binding"/>
    <property type="evidence" value="ECO:0007669"/>
    <property type="project" value="UniProtKB-KW"/>
</dbReference>
<keyword evidence="3" id="KW-0238">DNA-binding</keyword>
<proteinExistence type="predicted"/>
<keyword evidence="4" id="KW-0804">Transcription</keyword>
<dbReference type="Gene3D" id="3.30.750.70">
    <property type="entry name" value="4-hydroxybutyrate coenzyme like domains"/>
    <property type="match status" value="1"/>
</dbReference>
<dbReference type="InterPro" id="IPR011991">
    <property type="entry name" value="ArsR-like_HTH"/>
</dbReference>
<dbReference type="PROSITE" id="PS51000">
    <property type="entry name" value="HTH_DEOR_2"/>
    <property type="match status" value="1"/>
</dbReference>
<dbReference type="SMART" id="SM01134">
    <property type="entry name" value="DeoRC"/>
    <property type="match status" value="1"/>
</dbReference>
<dbReference type="SMART" id="SM00420">
    <property type="entry name" value="HTH_DEOR"/>
    <property type="match status" value="1"/>
</dbReference>
<protein>
    <submittedName>
        <fullName evidence="6">YihW</fullName>
    </submittedName>
</protein>
<dbReference type="GO" id="GO:0045892">
    <property type="term" value="P:negative regulation of DNA-templated transcription"/>
    <property type="evidence" value="ECO:0007669"/>
    <property type="project" value="UniProtKB-ARBA"/>
</dbReference>
<keyword evidence="1" id="KW-0678">Repressor</keyword>
<evidence type="ECO:0000256" key="4">
    <source>
        <dbReference type="ARBA" id="ARBA00023163"/>
    </source>
</evidence>
<dbReference type="CDD" id="cd00090">
    <property type="entry name" value="HTH_ARSR"/>
    <property type="match status" value="1"/>
</dbReference>
<dbReference type="SUPFAM" id="SSF46785">
    <property type="entry name" value="Winged helix' DNA-binding domain"/>
    <property type="match status" value="1"/>
</dbReference>
<dbReference type="PROSITE" id="PS00894">
    <property type="entry name" value="HTH_DEOR_1"/>
    <property type="match status" value="1"/>
</dbReference>
<dbReference type="InterPro" id="IPR037171">
    <property type="entry name" value="NagB/RpiA_transferase-like"/>
</dbReference>
<sequence>MIKPALFCHFLYKMRGVMVFRGQPMSLTELTGNPRHDQLLTLIADRGYMNIDELAQLLDVSTQTVRRDIRKLSEQGLITRHHGGAGRASSVVNTAFEQREVSLTEEKRAIAEAIADYIPDGSTIFITIGTTVEHVARALLNHNHLRIITNSLRVAHILYKNPRFEVMVPGGTLRPHNGGIIGPAATAFVSGFRADYLVTSVGAIEHDGAMMEFDVNEASVVKTMMAHARHILLAADHTKYHASAAVEIGNVSQATALFTDELPGSALHNHLKSSKVEVVEVNSGDEQQAG</sequence>
<organism evidence="6 7">
    <name type="scientific">Enterobacter ludwigii</name>
    <dbReference type="NCBI Taxonomy" id="299767"/>
    <lineage>
        <taxon>Bacteria</taxon>
        <taxon>Pseudomonadati</taxon>
        <taxon>Pseudomonadota</taxon>
        <taxon>Gammaproteobacteria</taxon>
        <taxon>Enterobacterales</taxon>
        <taxon>Enterobacteriaceae</taxon>
        <taxon>Enterobacter</taxon>
        <taxon>Enterobacter cloacae complex</taxon>
    </lineage>
</organism>
<dbReference type="KEGG" id="eec:EcWSU1_04478"/>
<dbReference type="Pfam" id="PF00455">
    <property type="entry name" value="DeoRC"/>
    <property type="match status" value="1"/>
</dbReference>
<dbReference type="InterPro" id="IPR036388">
    <property type="entry name" value="WH-like_DNA-bd_sf"/>
</dbReference>
<dbReference type="GO" id="GO:0003700">
    <property type="term" value="F:DNA-binding transcription factor activity"/>
    <property type="evidence" value="ECO:0007669"/>
    <property type="project" value="InterPro"/>
</dbReference>
<dbReference type="eggNOG" id="COG1349">
    <property type="taxonomic scope" value="Bacteria"/>
</dbReference>
<dbReference type="PANTHER" id="PTHR30363:SF19">
    <property type="entry name" value="HTH-TYPE TRANSCRIPTIONAL REPRESSOR CSQR"/>
    <property type="match status" value="1"/>
</dbReference>